<reference evidence="3" key="3">
    <citation type="submission" date="2015-04" db="UniProtKB">
        <authorList>
            <consortium name="EnsemblPlants"/>
        </authorList>
    </citation>
    <scope>IDENTIFICATION</scope>
    <source>
        <strain evidence="3">cv. Jemalong A17</strain>
    </source>
</reference>
<keyword evidence="4" id="KW-1185">Reference proteome</keyword>
<dbReference type="AlphaFoldDB" id="A0A072TWV1"/>
<dbReference type="InterPro" id="IPR012340">
    <property type="entry name" value="NA-bd_OB-fold"/>
</dbReference>
<gene>
    <name evidence="2" type="ordered locus">MTR_7g023280</name>
</gene>
<dbReference type="Proteomes" id="UP000002051">
    <property type="component" value="Unassembled WGS sequence"/>
</dbReference>
<dbReference type="HOGENOM" id="CLU_3017315_0_0_1"/>
<protein>
    <submittedName>
        <fullName evidence="2">DUF223 domain protein</fullName>
    </submittedName>
</protein>
<reference evidence="2 4" key="2">
    <citation type="journal article" date="2014" name="BMC Genomics">
        <title>An improved genome release (version Mt4.0) for the model legume Medicago truncatula.</title>
        <authorList>
            <person name="Tang H."/>
            <person name="Krishnakumar V."/>
            <person name="Bidwell S."/>
            <person name="Rosen B."/>
            <person name="Chan A."/>
            <person name="Zhou S."/>
            <person name="Gentzbittel L."/>
            <person name="Childs K.L."/>
            <person name="Yandell M."/>
            <person name="Gundlach H."/>
            <person name="Mayer K.F."/>
            <person name="Schwartz D.C."/>
            <person name="Town C.D."/>
        </authorList>
    </citation>
    <scope>GENOME REANNOTATION</scope>
    <source>
        <strain evidence="2">A17</strain>
        <strain evidence="3 4">cv. Jemalong A17</strain>
    </source>
</reference>
<dbReference type="EMBL" id="CM001223">
    <property type="protein sequence ID" value="KEH21887.1"/>
    <property type="molecule type" value="Genomic_DNA"/>
</dbReference>
<reference evidence="2 4" key="1">
    <citation type="journal article" date="2011" name="Nature">
        <title>The Medicago genome provides insight into the evolution of rhizobial symbioses.</title>
        <authorList>
            <person name="Young N.D."/>
            <person name="Debelle F."/>
            <person name="Oldroyd G.E."/>
            <person name="Geurts R."/>
            <person name="Cannon S.B."/>
            <person name="Udvardi M.K."/>
            <person name="Benedito V.A."/>
            <person name="Mayer K.F."/>
            <person name="Gouzy J."/>
            <person name="Schoof H."/>
            <person name="Van de Peer Y."/>
            <person name="Proost S."/>
            <person name="Cook D.R."/>
            <person name="Meyers B.C."/>
            <person name="Spannagl M."/>
            <person name="Cheung F."/>
            <person name="De Mita S."/>
            <person name="Krishnakumar V."/>
            <person name="Gundlach H."/>
            <person name="Zhou S."/>
            <person name="Mudge J."/>
            <person name="Bharti A.K."/>
            <person name="Murray J.D."/>
            <person name="Naoumkina M.A."/>
            <person name="Rosen B."/>
            <person name="Silverstein K.A."/>
            <person name="Tang H."/>
            <person name="Rombauts S."/>
            <person name="Zhao P.X."/>
            <person name="Zhou P."/>
            <person name="Barbe V."/>
            <person name="Bardou P."/>
            <person name="Bechner M."/>
            <person name="Bellec A."/>
            <person name="Berger A."/>
            <person name="Berges H."/>
            <person name="Bidwell S."/>
            <person name="Bisseling T."/>
            <person name="Choisne N."/>
            <person name="Couloux A."/>
            <person name="Denny R."/>
            <person name="Deshpande S."/>
            <person name="Dai X."/>
            <person name="Doyle J.J."/>
            <person name="Dudez A.M."/>
            <person name="Farmer A.D."/>
            <person name="Fouteau S."/>
            <person name="Franken C."/>
            <person name="Gibelin C."/>
            <person name="Gish J."/>
            <person name="Goldstein S."/>
            <person name="Gonzalez A.J."/>
            <person name="Green P.J."/>
            <person name="Hallab A."/>
            <person name="Hartog M."/>
            <person name="Hua A."/>
            <person name="Humphray S.J."/>
            <person name="Jeong D.H."/>
            <person name="Jing Y."/>
            <person name="Jocker A."/>
            <person name="Kenton S.M."/>
            <person name="Kim D.J."/>
            <person name="Klee K."/>
            <person name="Lai H."/>
            <person name="Lang C."/>
            <person name="Lin S."/>
            <person name="Macmil S.L."/>
            <person name="Magdelenat G."/>
            <person name="Matthews L."/>
            <person name="McCorrison J."/>
            <person name="Monaghan E.L."/>
            <person name="Mun J.H."/>
            <person name="Najar F.Z."/>
            <person name="Nicholson C."/>
            <person name="Noirot C."/>
            <person name="O'Bleness M."/>
            <person name="Paule C.R."/>
            <person name="Poulain J."/>
            <person name="Prion F."/>
            <person name="Qin B."/>
            <person name="Qu C."/>
            <person name="Retzel E.F."/>
            <person name="Riddle C."/>
            <person name="Sallet E."/>
            <person name="Samain S."/>
            <person name="Samson N."/>
            <person name="Sanders I."/>
            <person name="Saurat O."/>
            <person name="Scarpelli C."/>
            <person name="Schiex T."/>
            <person name="Segurens B."/>
            <person name="Severin A.J."/>
            <person name="Sherrier D.J."/>
            <person name="Shi R."/>
            <person name="Sims S."/>
            <person name="Singer S.R."/>
            <person name="Sinharoy S."/>
            <person name="Sterck L."/>
            <person name="Viollet A."/>
            <person name="Wang B.B."/>
            <person name="Wang K."/>
            <person name="Wang M."/>
            <person name="Wang X."/>
            <person name="Warfsmann J."/>
            <person name="Weissenbach J."/>
            <person name="White D.D."/>
            <person name="White J.D."/>
            <person name="Wiley G.B."/>
            <person name="Wincker P."/>
            <person name="Xing Y."/>
            <person name="Yang L."/>
            <person name="Yao Z."/>
            <person name="Ying F."/>
            <person name="Zhai J."/>
            <person name="Zhou L."/>
            <person name="Zuber A."/>
            <person name="Denarie J."/>
            <person name="Dixon R.A."/>
            <person name="May G.D."/>
            <person name="Schwartz D.C."/>
            <person name="Rogers J."/>
            <person name="Quetier F."/>
            <person name="Town C.D."/>
            <person name="Roe B.A."/>
        </authorList>
    </citation>
    <scope>NUCLEOTIDE SEQUENCE [LARGE SCALE GENOMIC DNA]</scope>
    <source>
        <strain evidence="2">A17</strain>
        <strain evidence="3 4">cv. Jemalong A17</strain>
    </source>
</reference>
<name>A0A072TWV1_MEDTR</name>
<accession>A0A072TWV1</accession>
<dbReference type="Gene3D" id="2.40.50.140">
    <property type="entry name" value="Nucleic acid-binding proteins"/>
    <property type="match status" value="1"/>
</dbReference>
<dbReference type="EnsemblPlants" id="KEH21887">
    <property type="protein sequence ID" value="KEH21887"/>
    <property type="gene ID" value="MTR_7g023280"/>
</dbReference>
<proteinExistence type="predicted"/>
<dbReference type="InterPro" id="IPR003871">
    <property type="entry name" value="RFA1B/D_OB_1st"/>
</dbReference>
<dbReference type="Pfam" id="PF02721">
    <property type="entry name" value="DUF223"/>
    <property type="match status" value="1"/>
</dbReference>
<evidence type="ECO:0000313" key="4">
    <source>
        <dbReference type="Proteomes" id="UP000002051"/>
    </source>
</evidence>
<evidence type="ECO:0000313" key="2">
    <source>
        <dbReference type="EMBL" id="KEH21887.1"/>
    </source>
</evidence>
<feature type="domain" description="Replication protein A 70 kDa DNA-binding subunit B/D first OB fold" evidence="1">
    <location>
        <begin position="1"/>
        <end position="45"/>
    </location>
</feature>
<sequence>MHMILLDDQGVKVHANVRKNLVPLFKDQFEEVSIYVIEKFMVAQNDYIFQTRPLQA</sequence>
<evidence type="ECO:0000259" key="1">
    <source>
        <dbReference type="Pfam" id="PF02721"/>
    </source>
</evidence>
<evidence type="ECO:0000313" key="3">
    <source>
        <dbReference type="EnsemblPlants" id="KEH21887"/>
    </source>
</evidence>
<organism evidence="2 4">
    <name type="scientific">Medicago truncatula</name>
    <name type="common">Barrel medic</name>
    <name type="synonym">Medicago tribuloides</name>
    <dbReference type="NCBI Taxonomy" id="3880"/>
    <lineage>
        <taxon>Eukaryota</taxon>
        <taxon>Viridiplantae</taxon>
        <taxon>Streptophyta</taxon>
        <taxon>Embryophyta</taxon>
        <taxon>Tracheophyta</taxon>
        <taxon>Spermatophyta</taxon>
        <taxon>Magnoliopsida</taxon>
        <taxon>eudicotyledons</taxon>
        <taxon>Gunneridae</taxon>
        <taxon>Pentapetalae</taxon>
        <taxon>rosids</taxon>
        <taxon>fabids</taxon>
        <taxon>Fabales</taxon>
        <taxon>Fabaceae</taxon>
        <taxon>Papilionoideae</taxon>
        <taxon>50 kb inversion clade</taxon>
        <taxon>NPAAA clade</taxon>
        <taxon>Hologalegina</taxon>
        <taxon>IRL clade</taxon>
        <taxon>Trifolieae</taxon>
        <taxon>Medicago</taxon>
    </lineage>
</organism>